<organism evidence="2 3">
    <name type="scientific">Parapedobacter koreensis</name>
    <dbReference type="NCBI Taxonomy" id="332977"/>
    <lineage>
        <taxon>Bacteria</taxon>
        <taxon>Pseudomonadati</taxon>
        <taxon>Bacteroidota</taxon>
        <taxon>Sphingobacteriia</taxon>
        <taxon>Sphingobacteriales</taxon>
        <taxon>Sphingobacteriaceae</taxon>
        <taxon>Parapedobacter</taxon>
    </lineage>
</organism>
<evidence type="ECO:0000313" key="3">
    <source>
        <dbReference type="Proteomes" id="UP000198916"/>
    </source>
</evidence>
<proteinExistence type="predicted"/>
<dbReference type="EMBL" id="FNZR01000003">
    <property type="protein sequence ID" value="SEL03195.1"/>
    <property type="molecule type" value="Genomic_DNA"/>
</dbReference>
<dbReference type="Gene3D" id="2.30.40.10">
    <property type="entry name" value="Urease, subunit C, domain 1"/>
    <property type="match status" value="1"/>
</dbReference>
<protein>
    <recommendedName>
        <fullName evidence="1">Amidohydrolase 3 domain-containing protein</fullName>
    </recommendedName>
</protein>
<dbReference type="Gene3D" id="3.10.310.70">
    <property type="match status" value="1"/>
</dbReference>
<dbReference type="STRING" id="332977.SAMN05421740_103288"/>
<evidence type="ECO:0000313" key="2">
    <source>
        <dbReference type="EMBL" id="SEL03195.1"/>
    </source>
</evidence>
<dbReference type="InterPro" id="IPR011059">
    <property type="entry name" value="Metal-dep_hydrolase_composite"/>
</dbReference>
<dbReference type="Proteomes" id="UP000198916">
    <property type="component" value="Unassembled WGS sequence"/>
</dbReference>
<accession>A0A1H7LXI4</accession>
<gene>
    <name evidence="2" type="ORF">SAMN05421740_103288</name>
</gene>
<keyword evidence="3" id="KW-1185">Reference proteome</keyword>
<dbReference type="InterPro" id="IPR033932">
    <property type="entry name" value="YtcJ-like"/>
</dbReference>
<dbReference type="GO" id="GO:0016810">
    <property type="term" value="F:hydrolase activity, acting on carbon-nitrogen (but not peptide) bonds"/>
    <property type="evidence" value="ECO:0007669"/>
    <property type="project" value="InterPro"/>
</dbReference>
<dbReference type="InterPro" id="IPR013108">
    <property type="entry name" value="Amidohydro_3"/>
</dbReference>
<dbReference type="CDD" id="cd01300">
    <property type="entry name" value="YtcJ_like"/>
    <property type="match status" value="1"/>
</dbReference>
<dbReference type="RefSeq" id="WP_090604789.1">
    <property type="nucleotide sequence ID" value="NZ_FNZR01000003.1"/>
</dbReference>
<dbReference type="PANTHER" id="PTHR22642:SF2">
    <property type="entry name" value="PROTEIN LONG AFTER FAR-RED 3"/>
    <property type="match status" value="1"/>
</dbReference>
<dbReference type="PROSITE" id="PS51257">
    <property type="entry name" value="PROKAR_LIPOPROTEIN"/>
    <property type="match status" value="1"/>
</dbReference>
<dbReference type="AlphaFoldDB" id="A0A1H7LXI4"/>
<dbReference type="SUPFAM" id="SSF51338">
    <property type="entry name" value="Composite domain of metallo-dependent hydrolases"/>
    <property type="match status" value="1"/>
</dbReference>
<dbReference type="InterPro" id="IPR032466">
    <property type="entry name" value="Metal_Hydrolase"/>
</dbReference>
<name>A0A1H7LXI4_9SPHI</name>
<feature type="domain" description="Amidohydrolase 3" evidence="1">
    <location>
        <begin position="73"/>
        <end position="545"/>
    </location>
</feature>
<evidence type="ECO:0000259" key="1">
    <source>
        <dbReference type="Pfam" id="PF07969"/>
    </source>
</evidence>
<dbReference type="Gene3D" id="3.20.20.140">
    <property type="entry name" value="Metal-dependent hydrolases"/>
    <property type="match status" value="1"/>
</dbReference>
<dbReference type="SUPFAM" id="SSF51556">
    <property type="entry name" value="Metallo-dependent hydrolases"/>
    <property type="match status" value="1"/>
</dbReference>
<dbReference type="OrthoDB" id="9767366at2"/>
<sequence>MTRNNTFILLLAAVATAISSCNGSKQADLIVHHAVVYTVDSAFTTAEAFAVRNGEFIAIGTNEDILSTYEAKETIDAQGLPVYPGFYDAHAHFFGYAQTLGQTDLTGASSFEEIIDRLKAFRAEHPNASWLQGRGWDQNRWEIKTFPDRAQLDEAFPDIPVYLVRVDGHAAVANGKALELAGLTGSTTVEGGVVEAKHGRLTGILVDNAMKLVTAVIPAPSTQELIQMLQEAEANCAAVGLTTVSDAGLDRPTIAFLDSLYKNGLLRIRENAMISISEENLDHYLTEGPYVSERLMAHTFKILADGALGSRGACLLQPYSDAPTSGFLLFSPQTIDSAIARIAASKFQLATHAIGDSTNRLILDIYGKYLKGENNRRWRIEHAQIVASEDFEKFGRYSVIPSVQPTHATSDMYWAGDRVGPDRIKGAYAYKRLLDQTGILALGSDFPVEGINPLWGFHAAVARVDKDGYPVGGFQPENTIDRESALRGMTAWAAYTAFEESTRGSIEVGKKADFVRLEKDIMTVPAEELRDIAVLQTVIAGETVYEKEQ</sequence>
<reference evidence="3" key="1">
    <citation type="submission" date="2016-10" db="EMBL/GenBank/DDBJ databases">
        <authorList>
            <person name="Varghese N."/>
            <person name="Submissions S."/>
        </authorList>
    </citation>
    <scope>NUCLEOTIDE SEQUENCE [LARGE SCALE GENOMIC DNA]</scope>
    <source>
        <strain evidence="3">Jip14</strain>
    </source>
</reference>
<dbReference type="Pfam" id="PF07969">
    <property type="entry name" value="Amidohydro_3"/>
    <property type="match status" value="1"/>
</dbReference>
<dbReference type="PANTHER" id="PTHR22642">
    <property type="entry name" value="IMIDAZOLONEPROPIONASE"/>
    <property type="match status" value="1"/>
</dbReference>